<protein>
    <submittedName>
        <fullName evidence="2">TrgA family protein</fullName>
    </submittedName>
</protein>
<gene>
    <name evidence="2" type="ORF">V6590_14995</name>
</gene>
<reference evidence="2" key="1">
    <citation type="submission" date="2024-02" db="EMBL/GenBank/DDBJ databases">
        <title>Genome sequences of strain Gemmobacter sp. JM10B15.</title>
        <authorList>
            <person name="Zhang M."/>
        </authorList>
    </citation>
    <scope>NUCLEOTIDE SEQUENCE</scope>
    <source>
        <strain evidence="2">JM10B15</strain>
    </source>
</reference>
<evidence type="ECO:0000256" key="1">
    <source>
        <dbReference type="SAM" id="Phobius"/>
    </source>
</evidence>
<sequence length="146" mass="15957">MPTAGKLTAAILFAGLLYLTAELFKSAMPPETAFGRFSYLCAGIGMICGWLISGPRVRRGTAEALTNGLQTSITAAFFCLMLFCIYLMLKMALRKLYDGPFDAIMGVFELMFENGQLMIQTDVLVAILVGGPLAGWLTDRVGRRWS</sequence>
<name>A0ABU8BXM9_9RHOB</name>
<feature type="transmembrane region" description="Helical" evidence="1">
    <location>
        <begin position="69"/>
        <end position="89"/>
    </location>
</feature>
<comment type="caution">
    <text evidence="2">The sequence shown here is derived from an EMBL/GenBank/DDBJ whole genome shotgun (WGS) entry which is preliminary data.</text>
</comment>
<dbReference type="NCBIfam" id="NF033773">
    <property type="entry name" value="tellur_TrgA"/>
    <property type="match status" value="1"/>
</dbReference>
<keyword evidence="1" id="KW-0812">Transmembrane</keyword>
<organism evidence="2 3">
    <name type="scientific">Gemmobacter denitrificans</name>
    <dbReference type="NCBI Taxonomy" id="3123040"/>
    <lineage>
        <taxon>Bacteria</taxon>
        <taxon>Pseudomonadati</taxon>
        <taxon>Pseudomonadota</taxon>
        <taxon>Alphaproteobacteria</taxon>
        <taxon>Rhodobacterales</taxon>
        <taxon>Paracoccaceae</taxon>
        <taxon>Gemmobacter</taxon>
    </lineage>
</organism>
<keyword evidence="3" id="KW-1185">Reference proteome</keyword>
<keyword evidence="1" id="KW-1133">Transmembrane helix</keyword>
<dbReference type="Proteomes" id="UP001431963">
    <property type="component" value="Unassembled WGS sequence"/>
</dbReference>
<feature type="transmembrane region" description="Helical" evidence="1">
    <location>
        <begin position="117"/>
        <end position="137"/>
    </location>
</feature>
<accession>A0ABU8BXM9</accession>
<evidence type="ECO:0000313" key="2">
    <source>
        <dbReference type="EMBL" id="MEH7829460.1"/>
    </source>
</evidence>
<dbReference type="EMBL" id="JBALHR010000010">
    <property type="protein sequence ID" value="MEH7829460.1"/>
    <property type="molecule type" value="Genomic_DNA"/>
</dbReference>
<proteinExistence type="predicted"/>
<evidence type="ECO:0000313" key="3">
    <source>
        <dbReference type="Proteomes" id="UP001431963"/>
    </source>
</evidence>
<feature type="transmembrane region" description="Helical" evidence="1">
    <location>
        <begin position="37"/>
        <end position="57"/>
    </location>
</feature>
<keyword evidence="1" id="KW-0472">Membrane</keyword>
<dbReference type="RefSeq" id="WP_335424490.1">
    <property type="nucleotide sequence ID" value="NZ_JBALHR010000010.1"/>
</dbReference>
<dbReference type="InterPro" id="IPR047784">
    <property type="entry name" value="TrgA"/>
</dbReference>